<organism evidence="4 5">
    <name type="scientific">Porites lobata</name>
    <dbReference type="NCBI Taxonomy" id="104759"/>
    <lineage>
        <taxon>Eukaryota</taxon>
        <taxon>Metazoa</taxon>
        <taxon>Cnidaria</taxon>
        <taxon>Anthozoa</taxon>
        <taxon>Hexacorallia</taxon>
        <taxon>Scleractinia</taxon>
        <taxon>Fungiina</taxon>
        <taxon>Poritidae</taxon>
        <taxon>Porites</taxon>
    </lineage>
</organism>
<dbReference type="PANTHER" id="PTHR21344:SF1">
    <property type="entry name" value="RAL GTPASE-ACTIVATING PROTEIN SUBUNIT BETA"/>
    <property type="match status" value="1"/>
</dbReference>
<evidence type="ECO:0000313" key="4">
    <source>
        <dbReference type="EMBL" id="CAH3137581.1"/>
    </source>
</evidence>
<dbReference type="Proteomes" id="UP001159405">
    <property type="component" value="Unassembled WGS sequence"/>
</dbReference>
<reference evidence="4 5" key="1">
    <citation type="submission" date="2022-05" db="EMBL/GenBank/DDBJ databases">
        <authorList>
            <consortium name="Genoscope - CEA"/>
            <person name="William W."/>
        </authorList>
    </citation>
    <scope>NUCLEOTIDE SEQUENCE [LARGE SCALE GENOMIC DNA]</scope>
</reference>
<evidence type="ECO:0000256" key="1">
    <source>
        <dbReference type="ARBA" id="ARBA00022468"/>
    </source>
</evidence>
<dbReference type="Gene3D" id="3.40.50.11210">
    <property type="entry name" value="Rap/Ran-GAP"/>
    <property type="match status" value="1"/>
</dbReference>
<evidence type="ECO:0000256" key="2">
    <source>
        <dbReference type="SAM" id="MobiDB-lite"/>
    </source>
</evidence>
<sequence>MKRKLLDLILQTRQDTTRNLGKIYEGFVGNTVPEMTGTGRVGRDVVGYFVDSKFEPGCAEAYGALCRIFCSHRSDQEIRPVYLSRFYLAVAIGLLYSDLCTGHVLCSILLNSADLLRVDLQGVQVLLPHLIAALETVLPRKEFQLRCNVSTTELRRAAIHLLLSMLCLPLHFQDLPIKDMTATRRKKNSAEQDNQEPKKTLTFMSLKPRLTRLLLEALQCEADSFNVQILLGGVSLLVQDSEIAESQGIASPKQDDTPARVSDHLQAPQDARRRASTGSSPISEAGSTGTLDSVGQLGFSQQSVQSNGTCMHSYYILKCEKYLVLSMDHLGKEDLMYVVVEFYPCFKFYSSLSFFLDQVECKSTIHWLCDYVSYQANKKATHHSRDLHSMIVAAFSCLQTWITSHPWLLDSHGCLQVVMEVVELGISGSKSREIPRVSDKELKPVSFRVREAAEGLLTVIMEHLGAFPSPCGPASLSSLLDEDWVLDQVQSADGSTKTPRKFQYFVIQDSSIMLGLLEESLKHKDPLPTLSAVIRGPTGRYVWTMQLRQFSRQKNDLIEAHLKDPGRPSPDKTQPRPPPNIRHRAFPEEVDTVPLTKADRSIPELDDILDSKLSEVQDHMRALMQKQLEHETVAQAKLKGGKSKVKLADDDAGIRPPQPCKEFSPSRLLLSHLGLLSIEGLMGNPLRPFEDASLLALNSTSSGFSQALKELDHVSTPTQDTVYLFYVKAEQTDAHEIIENQIGSCKHSKAFREFLLSLGWLVDIDSHSGWSGNIKQCWSRGSSVSTLRPEESSYLQSSHSVSTLTGSEEQDVSGSDSDRYASCRESFDSEASPSSGKDSPAVNSSPSHPPTETKLVDEILYYADVSCEVAFIMPSLLPRYQKFRCIAEQLESFKEEVEPMPRRRTRSGSTGSLEGSSIGSQLDIKSKISRQASEGMTIHENRAMSRLGNELSLESRPLSRLSTHNTSSETNVVVAWLERFEDRAQFPVDELLMEFDFSQNVGHSLREKDTVVIFIHHLRSGLYRIHIRSTIRSPIGGPLVDGMVVSRRTLGTMIRQTAINICRRRRLEIDSYSLPQVCRKLKIQDIVKKYRHERSVPDFYVSLFSNDAK</sequence>
<proteinExistence type="predicted"/>
<dbReference type="PROSITE" id="PS50085">
    <property type="entry name" value="RAPGAP"/>
    <property type="match status" value="1"/>
</dbReference>
<dbReference type="InterPro" id="IPR039930">
    <property type="entry name" value="RALGAPB"/>
</dbReference>
<feature type="region of interest" description="Disordered" evidence="2">
    <location>
        <begin position="897"/>
        <end position="918"/>
    </location>
</feature>
<protein>
    <recommendedName>
        <fullName evidence="3">Rap-GAP domain-containing protein</fullName>
    </recommendedName>
</protein>
<feature type="region of interest" description="Disordered" evidence="2">
    <location>
        <begin position="247"/>
        <end position="289"/>
    </location>
</feature>
<feature type="compositionally biased region" description="Polar residues" evidence="2">
    <location>
        <begin position="829"/>
        <end position="846"/>
    </location>
</feature>
<feature type="compositionally biased region" description="Polar residues" evidence="2">
    <location>
        <begin position="276"/>
        <end position="289"/>
    </location>
</feature>
<feature type="domain" description="Rap-GAP" evidence="3">
    <location>
        <begin position="708"/>
        <end position="1086"/>
    </location>
</feature>
<dbReference type="SUPFAM" id="SSF111347">
    <property type="entry name" value="Rap/Ran-GAP"/>
    <property type="match status" value="2"/>
</dbReference>
<name>A0ABN8PCW9_9CNID</name>
<feature type="compositionally biased region" description="Polar residues" evidence="2">
    <location>
        <begin position="797"/>
        <end position="815"/>
    </location>
</feature>
<dbReference type="InterPro" id="IPR035974">
    <property type="entry name" value="Rap/Ran-GAP_sf"/>
</dbReference>
<dbReference type="PANTHER" id="PTHR21344">
    <property type="entry name" value="RAL GTPASE-ACTIVATING PROTEIN SUBUNIT BETA"/>
    <property type="match status" value="1"/>
</dbReference>
<keyword evidence="1" id="KW-0343">GTPase activation</keyword>
<evidence type="ECO:0000313" key="5">
    <source>
        <dbReference type="Proteomes" id="UP001159405"/>
    </source>
</evidence>
<dbReference type="InterPro" id="IPR000331">
    <property type="entry name" value="Rap/Ran_GAP_dom"/>
</dbReference>
<gene>
    <name evidence="4" type="ORF">PLOB_00039069</name>
</gene>
<feature type="region of interest" description="Disordered" evidence="2">
    <location>
        <begin position="797"/>
        <end position="850"/>
    </location>
</feature>
<evidence type="ECO:0000259" key="3">
    <source>
        <dbReference type="PROSITE" id="PS50085"/>
    </source>
</evidence>
<feature type="compositionally biased region" description="Basic and acidic residues" evidence="2">
    <location>
        <begin position="816"/>
        <end position="827"/>
    </location>
</feature>
<feature type="compositionally biased region" description="Basic and acidic residues" evidence="2">
    <location>
        <begin position="561"/>
        <end position="574"/>
    </location>
</feature>
<comment type="caution">
    <text evidence="4">The sequence shown here is derived from an EMBL/GenBank/DDBJ whole genome shotgun (WGS) entry which is preliminary data.</text>
</comment>
<keyword evidence="5" id="KW-1185">Reference proteome</keyword>
<accession>A0ABN8PCW9</accession>
<dbReference type="EMBL" id="CALNXK010000059">
    <property type="protein sequence ID" value="CAH3137581.1"/>
    <property type="molecule type" value="Genomic_DNA"/>
</dbReference>
<feature type="compositionally biased region" description="Basic and acidic residues" evidence="2">
    <location>
        <begin position="253"/>
        <end position="263"/>
    </location>
</feature>
<feature type="region of interest" description="Disordered" evidence="2">
    <location>
        <begin position="561"/>
        <end position="586"/>
    </location>
</feature>
<feature type="compositionally biased region" description="Low complexity" evidence="2">
    <location>
        <begin position="907"/>
        <end position="918"/>
    </location>
</feature>